<organism evidence="1 2">
    <name type="scientific">Cylicocyclus nassatus</name>
    <name type="common">Nematode worm</name>
    <dbReference type="NCBI Taxonomy" id="53992"/>
    <lineage>
        <taxon>Eukaryota</taxon>
        <taxon>Metazoa</taxon>
        <taxon>Ecdysozoa</taxon>
        <taxon>Nematoda</taxon>
        <taxon>Chromadorea</taxon>
        <taxon>Rhabditida</taxon>
        <taxon>Rhabditina</taxon>
        <taxon>Rhabditomorpha</taxon>
        <taxon>Strongyloidea</taxon>
        <taxon>Strongylidae</taxon>
        <taxon>Cylicocyclus</taxon>
    </lineage>
</organism>
<protein>
    <submittedName>
        <fullName evidence="1">Uncharacterized protein</fullName>
    </submittedName>
</protein>
<dbReference type="Proteomes" id="UP001176961">
    <property type="component" value="Unassembled WGS sequence"/>
</dbReference>
<dbReference type="InterPro" id="IPR052961">
    <property type="entry name" value="Oxido-Kinase-like_Enzymes"/>
</dbReference>
<gene>
    <name evidence="1" type="ORF">CYNAS_LOCUS17129</name>
</gene>
<comment type="caution">
    <text evidence="1">The sequence shown here is derived from an EMBL/GenBank/DDBJ whole genome shotgun (WGS) entry which is preliminary data.</text>
</comment>
<evidence type="ECO:0000313" key="1">
    <source>
        <dbReference type="EMBL" id="CAJ0605146.1"/>
    </source>
</evidence>
<sequence length="266" mass="30758">MFESADGLFGTYITEKWLIDELSSLHNTKFSNARFKRIGENEGSFSRICLMESDSSGSLPRKIIIPTCLTYVENRKRRGWTQGDYTYVKYLLKQYHNTETLFYQYARDVPGVPHTFLSYALDKDDRGIICMEYFEGCNTLPVYEELGVEQMKSMTHFGNPVEDLLRLFCIGLSYKSRKEHTTVLLQYYLGTITSLLPEMKNVVTLEQLELWYEEIFPVAGLWTIVSLYASYEAAVSQLPEDHTRTKSVQEKIHGVASDILEKSINR</sequence>
<reference evidence="1" key="1">
    <citation type="submission" date="2023-07" db="EMBL/GenBank/DDBJ databases">
        <authorList>
            <consortium name="CYATHOMIX"/>
        </authorList>
    </citation>
    <scope>NUCLEOTIDE SEQUENCE</scope>
    <source>
        <strain evidence="1">N/A</strain>
    </source>
</reference>
<dbReference type="PANTHER" id="PTHR23020">
    <property type="entry name" value="UNCHARACTERIZED NUCLEAR HORMONE RECEPTOR-RELATED"/>
    <property type="match status" value="1"/>
</dbReference>
<keyword evidence="2" id="KW-1185">Reference proteome</keyword>
<accession>A0AA36H6P9</accession>
<proteinExistence type="predicted"/>
<evidence type="ECO:0000313" key="2">
    <source>
        <dbReference type="Proteomes" id="UP001176961"/>
    </source>
</evidence>
<dbReference type="InterPro" id="IPR012877">
    <property type="entry name" value="Dhs-27"/>
</dbReference>
<dbReference type="PANTHER" id="PTHR23020:SF8">
    <property type="entry name" value="CHK KINASE-LIKE DOMAIN-CONTAINING PROTEIN"/>
    <property type="match status" value="1"/>
</dbReference>
<name>A0AA36H6P9_CYLNA</name>
<dbReference type="AlphaFoldDB" id="A0AA36H6P9"/>
<dbReference type="Pfam" id="PF07914">
    <property type="entry name" value="DUF1679"/>
    <property type="match status" value="2"/>
</dbReference>
<dbReference type="EMBL" id="CATQJL010000316">
    <property type="protein sequence ID" value="CAJ0605146.1"/>
    <property type="molecule type" value="Genomic_DNA"/>
</dbReference>